<evidence type="ECO:0000313" key="16">
    <source>
        <dbReference type="Proteomes" id="UP000603434"/>
    </source>
</evidence>
<evidence type="ECO:0000256" key="8">
    <source>
        <dbReference type="SAM" id="Coils"/>
    </source>
</evidence>
<feature type="domain" description="Histidine kinase" evidence="10">
    <location>
        <begin position="520"/>
        <end position="743"/>
    </location>
</feature>
<evidence type="ECO:0000256" key="9">
    <source>
        <dbReference type="SAM" id="Phobius"/>
    </source>
</evidence>
<keyword evidence="8" id="KW-0175">Coiled coil</keyword>
<dbReference type="PROSITE" id="PS50885">
    <property type="entry name" value="HAMP"/>
    <property type="match status" value="1"/>
</dbReference>
<dbReference type="Gene3D" id="3.30.450.20">
    <property type="entry name" value="PAS domain"/>
    <property type="match status" value="2"/>
</dbReference>
<dbReference type="InterPro" id="IPR036097">
    <property type="entry name" value="HisK_dim/P_sf"/>
</dbReference>
<dbReference type="CDD" id="cd06225">
    <property type="entry name" value="HAMP"/>
    <property type="match status" value="1"/>
</dbReference>
<dbReference type="InterPro" id="IPR000014">
    <property type="entry name" value="PAS"/>
</dbReference>
<dbReference type="InterPro" id="IPR013655">
    <property type="entry name" value="PAS_fold_3"/>
</dbReference>
<dbReference type="InterPro" id="IPR036890">
    <property type="entry name" value="HATPase_C_sf"/>
</dbReference>
<dbReference type="InterPro" id="IPR004358">
    <property type="entry name" value="Sig_transdc_His_kin-like_C"/>
</dbReference>
<dbReference type="PANTHER" id="PTHR43065">
    <property type="entry name" value="SENSOR HISTIDINE KINASE"/>
    <property type="match status" value="1"/>
</dbReference>
<keyword evidence="9" id="KW-0812">Transmembrane</keyword>
<dbReference type="InterPro" id="IPR003661">
    <property type="entry name" value="HisK_dim/P_dom"/>
</dbReference>
<evidence type="ECO:0000259" key="10">
    <source>
        <dbReference type="PROSITE" id="PS50109"/>
    </source>
</evidence>
<evidence type="ECO:0000313" key="15">
    <source>
        <dbReference type="EMBL" id="MBC8360677.1"/>
    </source>
</evidence>
<comment type="subcellular location">
    <subcellularLocation>
        <location evidence="2">Membrane</location>
    </subcellularLocation>
</comment>
<evidence type="ECO:0000256" key="3">
    <source>
        <dbReference type="ARBA" id="ARBA00012438"/>
    </source>
</evidence>
<dbReference type="SMART" id="SM00448">
    <property type="entry name" value="REC"/>
    <property type="match status" value="1"/>
</dbReference>
<feature type="domain" description="HAMP" evidence="14">
    <location>
        <begin position="180"/>
        <end position="232"/>
    </location>
</feature>
<protein>
    <recommendedName>
        <fullName evidence="3">histidine kinase</fullName>
        <ecNumber evidence="3">2.7.13.3</ecNumber>
    </recommendedName>
</protein>
<gene>
    <name evidence="15" type="ORF">H8E23_04700</name>
</gene>
<dbReference type="Gene3D" id="1.10.287.130">
    <property type="match status" value="1"/>
</dbReference>
<dbReference type="CDD" id="cd00130">
    <property type="entry name" value="PAS"/>
    <property type="match status" value="2"/>
</dbReference>
<feature type="transmembrane region" description="Helical" evidence="9">
    <location>
        <begin position="26"/>
        <end position="46"/>
    </location>
</feature>
<dbReference type="InterPro" id="IPR003594">
    <property type="entry name" value="HATPase_dom"/>
</dbReference>
<dbReference type="Pfam" id="PF00512">
    <property type="entry name" value="HisKA"/>
    <property type="match status" value="1"/>
</dbReference>
<dbReference type="SMART" id="SM00388">
    <property type="entry name" value="HisKA"/>
    <property type="match status" value="1"/>
</dbReference>
<evidence type="ECO:0000256" key="7">
    <source>
        <dbReference type="PROSITE-ProRule" id="PRU00169"/>
    </source>
</evidence>
<dbReference type="InterPro" id="IPR001789">
    <property type="entry name" value="Sig_transdc_resp-reg_receiver"/>
</dbReference>
<dbReference type="PROSITE" id="PS50109">
    <property type="entry name" value="HIS_KIN"/>
    <property type="match status" value="1"/>
</dbReference>
<dbReference type="SUPFAM" id="SSF55785">
    <property type="entry name" value="PYP-like sensor domain (PAS domain)"/>
    <property type="match status" value="2"/>
</dbReference>
<dbReference type="EC" id="2.7.13.3" evidence="3"/>
<comment type="caution">
    <text evidence="15">The sequence shown here is derived from an EMBL/GenBank/DDBJ whole genome shotgun (WGS) entry which is preliminary data.</text>
</comment>
<keyword evidence="6" id="KW-0418">Kinase</keyword>
<dbReference type="PROSITE" id="PS50110">
    <property type="entry name" value="RESPONSE_REGULATORY"/>
    <property type="match status" value="1"/>
</dbReference>
<dbReference type="Pfam" id="PF13426">
    <property type="entry name" value="PAS_9"/>
    <property type="match status" value="1"/>
</dbReference>
<dbReference type="Gene3D" id="6.10.340.10">
    <property type="match status" value="1"/>
</dbReference>
<dbReference type="PANTHER" id="PTHR43065:SF42">
    <property type="entry name" value="TWO-COMPONENT SENSOR PPRA"/>
    <property type="match status" value="1"/>
</dbReference>
<dbReference type="SUPFAM" id="SSF47384">
    <property type="entry name" value="Homodimeric domain of signal transducing histidine kinase"/>
    <property type="match status" value="1"/>
</dbReference>
<evidence type="ECO:0000256" key="2">
    <source>
        <dbReference type="ARBA" id="ARBA00004370"/>
    </source>
</evidence>
<keyword evidence="9" id="KW-0472">Membrane</keyword>
<dbReference type="InterPro" id="IPR001610">
    <property type="entry name" value="PAC"/>
</dbReference>
<keyword evidence="5" id="KW-0808">Transferase</keyword>
<feature type="domain" description="PAS" evidence="12">
    <location>
        <begin position="258"/>
        <end position="330"/>
    </location>
</feature>
<feature type="modified residue" description="4-aspartylphosphate" evidence="7">
    <location>
        <position position="815"/>
    </location>
</feature>
<dbReference type="SMART" id="SM00091">
    <property type="entry name" value="PAS"/>
    <property type="match status" value="2"/>
</dbReference>
<evidence type="ECO:0000259" key="13">
    <source>
        <dbReference type="PROSITE" id="PS50113"/>
    </source>
</evidence>
<dbReference type="InterPro" id="IPR000700">
    <property type="entry name" value="PAS-assoc_C"/>
</dbReference>
<feature type="domain" description="PAC" evidence="13">
    <location>
        <begin position="333"/>
        <end position="385"/>
    </location>
</feature>
<comment type="catalytic activity">
    <reaction evidence="1">
        <text>ATP + protein L-histidine = ADP + protein N-phospho-L-histidine.</text>
        <dbReference type="EC" id="2.7.13.3"/>
    </reaction>
</comment>
<sequence length="884" mass="100286">MDEKSSRADRPFPLMYFKRRSISRNLTISLSLVVFLVMGTILTFVYSKQSRQMRQEIENKADECVCMIAELLSLPMWNFDRKNIEQVCSVFAQNELIGKIRIVDAHGQPLFDFNKGDNQDPIVKRARSIEYQGRVIGNAEVMFTLGDYNKKLLLLLTSSVVTLGGSIIAIIVSTGFFLGLFLRKPLTVLQRSMDLVAQGDYSYGFEKIRQMELAGIAKRFSQMAENIQTRETALQNINTELQDEIGERQRAEKALRQSEEKYRFLVMNLPGIVYRGFKDWSVEFIDEKIELLTGYPMEEFNSKGVKWSDLIVAQDIEIVKEKFIHAIKTDRSYIREYRIRTNSGNILWIRDRGQIVRDESGEIEYVSGVFFDITDRMQADQERIRLATAVEQAAESVIISDRPGTIQYVNPAFERLSGFRREEIVGHNFRILKSDRHDEIFYKKMWGIISRGDVWQGHIVNTMKDGTLREFETTISPVLDSSGVIVNFVSVNRDVTQVVALEAQLRHVQKMQVVGTLAGGIAHDFNNLLQAIQGYAELLLLGKERDESGQRELQEIFKATQRGAELTQQLLTFGRKIESKRRPLDLNKRIREVKNLLERTIPKMIKIELYLAENLNFVDADPVQMEQILMNLALNAKDAMPDGGELVIETENVILDQEYCKTHLGAVPGKFVLLSISDTGEGMDKETLEHIFEPFFTTKEVGKGTGLGLAMIYGIVKNHEGFIMCYSEPGEGTTFKIYLPVIASSEAASETKAPAGEIKGGCETILLVDDEKTIRDIGKQILETYGYTVLTAADGETALELYRKEQERIELVLLDLIMPGMGGRKCLEELLKLNSRAKIVIITGYSMNGPAKEVLKSGPKGLINKPYDMGQMLEKVRKVLDEKL</sequence>
<organism evidence="15 16">
    <name type="scientific">Candidatus Desulfatibia profunda</name>
    <dbReference type="NCBI Taxonomy" id="2841695"/>
    <lineage>
        <taxon>Bacteria</taxon>
        <taxon>Pseudomonadati</taxon>
        <taxon>Thermodesulfobacteriota</taxon>
        <taxon>Desulfobacteria</taxon>
        <taxon>Desulfobacterales</taxon>
        <taxon>Desulfobacterales incertae sedis</taxon>
        <taxon>Candidatus Desulfatibia</taxon>
    </lineage>
</organism>
<dbReference type="Proteomes" id="UP000603434">
    <property type="component" value="Unassembled WGS sequence"/>
</dbReference>
<feature type="domain" description="Response regulatory" evidence="11">
    <location>
        <begin position="764"/>
        <end position="880"/>
    </location>
</feature>
<dbReference type="InterPro" id="IPR035965">
    <property type="entry name" value="PAS-like_dom_sf"/>
</dbReference>
<feature type="transmembrane region" description="Helical" evidence="9">
    <location>
        <begin position="152"/>
        <end position="182"/>
    </location>
</feature>
<dbReference type="SMART" id="SM00086">
    <property type="entry name" value="PAC"/>
    <property type="match status" value="2"/>
</dbReference>
<keyword evidence="9" id="KW-1133">Transmembrane helix</keyword>
<accession>A0A8J6NJM7</accession>
<evidence type="ECO:0000256" key="1">
    <source>
        <dbReference type="ARBA" id="ARBA00000085"/>
    </source>
</evidence>
<feature type="domain" description="PAS" evidence="12">
    <location>
        <begin position="382"/>
        <end position="440"/>
    </location>
</feature>
<evidence type="ECO:0000256" key="5">
    <source>
        <dbReference type="ARBA" id="ARBA00022679"/>
    </source>
</evidence>
<reference evidence="15 16" key="1">
    <citation type="submission" date="2020-08" db="EMBL/GenBank/DDBJ databases">
        <title>Bridging the membrane lipid divide: bacteria of the FCB group superphylum have the potential to synthesize archaeal ether lipids.</title>
        <authorList>
            <person name="Villanueva L."/>
            <person name="Von Meijenfeldt F.A.B."/>
            <person name="Westbye A.B."/>
            <person name="Yadav S."/>
            <person name="Hopmans E.C."/>
            <person name="Dutilh B.E."/>
            <person name="Sinninghe Damste J.S."/>
        </authorList>
    </citation>
    <scope>NUCLEOTIDE SEQUENCE [LARGE SCALE GENOMIC DNA]</scope>
    <source>
        <strain evidence="15">NIOZ-UU30</strain>
    </source>
</reference>
<dbReference type="PRINTS" id="PR00344">
    <property type="entry name" value="BCTRLSENSOR"/>
</dbReference>
<dbReference type="InterPro" id="IPR003660">
    <property type="entry name" value="HAMP_dom"/>
</dbReference>
<dbReference type="SUPFAM" id="SSF52172">
    <property type="entry name" value="CheY-like"/>
    <property type="match status" value="1"/>
</dbReference>
<dbReference type="InterPro" id="IPR005467">
    <property type="entry name" value="His_kinase_dom"/>
</dbReference>
<feature type="domain" description="PAC" evidence="13">
    <location>
        <begin position="453"/>
        <end position="507"/>
    </location>
</feature>
<feature type="coiled-coil region" evidence="8">
    <location>
        <begin position="224"/>
        <end position="268"/>
    </location>
</feature>
<evidence type="ECO:0000259" key="12">
    <source>
        <dbReference type="PROSITE" id="PS50112"/>
    </source>
</evidence>
<dbReference type="PROSITE" id="PS50112">
    <property type="entry name" value="PAS"/>
    <property type="match status" value="2"/>
</dbReference>
<dbReference type="SMART" id="SM00387">
    <property type="entry name" value="HATPase_c"/>
    <property type="match status" value="1"/>
</dbReference>
<evidence type="ECO:0000256" key="6">
    <source>
        <dbReference type="ARBA" id="ARBA00022777"/>
    </source>
</evidence>
<evidence type="ECO:0000259" key="11">
    <source>
        <dbReference type="PROSITE" id="PS50110"/>
    </source>
</evidence>
<dbReference type="SUPFAM" id="SSF55874">
    <property type="entry name" value="ATPase domain of HSP90 chaperone/DNA topoisomerase II/histidine kinase"/>
    <property type="match status" value="1"/>
</dbReference>
<dbReference type="Pfam" id="PF08447">
    <property type="entry name" value="PAS_3"/>
    <property type="match status" value="1"/>
</dbReference>
<name>A0A8J6NJM7_9BACT</name>
<dbReference type="EMBL" id="JACNJH010000101">
    <property type="protein sequence ID" value="MBC8360677.1"/>
    <property type="molecule type" value="Genomic_DNA"/>
</dbReference>
<proteinExistence type="predicted"/>
<dbReference type="Pfam" id="PF02518">
    <property type="entry name" value="HATPase_c"/>
    <property type="match status" value="1"/>
</dbReference>
<dbReference type="GO" id="GO:0000155">
    <property type="term" value="F:phosphorelay sensor kinase activity"/>
    <property type="evidence" value="ECO:0007669"/>
    <property type="project" value="InterPro"/>
</dbReference>
<dbReference type="Gene3D" id="3.30.565.10">
    <property type="entry name" value="Histidine kinase-like ATPase, C-terminal domain"/>
    <property type="match status" value="1"/>
</dbReference>
<dbReference type="Pfam" id="PF00072">
    <property type="entry name" value="Response_reg"/>
    <property type="match status" value="1"/>
</dbReference>
<dbReference type="Gene3D" id="3.40.50.2300">
    <property type="match status" value="1"/>
</dbReference>
<keyword evidence="4 7" id="KW-0597">Phosphoprotein</keyword>
<dbReference type="GO" id="GO:0016020">
    <property type="term" value="C:membrane"/>
    <property type="evidence" value="ECO:0007669"/>
    <property type="project" value="UniProtKB-SubCell"/>
</dbReference>
<dbReference type="NCBIfam" id="TIGR00229">
    <property type="entry name" value="sensory_box"/>
    <property type="match status" value="2"/>
</dbReference>
<dbReference type="PROSITE" id="PS50113">
    <property type="entry name" value="PAC"/>
    <property type="match status" value="2"/>
</dbReference>
<dbReference type="CDD" id="cd00082">
    <property type="entry name" value="HisKA"/>
    <property type="match status" value="1"/>
</dbReference>
<dbReference type="InterPro" id="IPR011006">
    <property type="entry name" value="CheY-like_superfamily"/>
</dbReference>
<evidence type="ECO:0000259" key="14">
    <source>
        <dbReference type="PROSITE" id="PS50885"/>
    </source>
</evidence>
<dbReference type="AlphaFoldDB" id="A0A8J6NJM7"/>
<evidence type="ECO:0000256" key="4">
    <source>
        <dbReference type="ARBA" id="ARBA00022553"/>
    </source>
</evidence>